<organism evidence="10 11">
    <name type="scientific">Bombiscardovia nodaiensis</name>
    <dbReference type="NCBI Taxonomy" id="2932181"/>
    <lineage>
        <taxon>Bacteria</taxon>
        <taxon>Bacillati</taxon>
        <taxon>Actinomycetota</taxon>
        <taxon>Actinomycetes</taxon>
        <taxon>Bifidobacteriales</taxon>
        <taxon>Bifidobacteriaceae</taxon>
        <taxon>Bombiscardovia</taxon>
    </lineage>
</organism>
<feature type="binding site" evidence="8">
    <location>
        <position position="322"/>
    </location>
    <ligand>
        <name>L-glutamine</name>
        <dbReference type="ChEBI" id="CHEBI:58359"/>
    </ligand>
</feature>
<keyword evidence="8" id="KW-0055">Arginine biosynthesis</keyword>
<dbReference type="SMART" id="SM01097">
    <property type="entry name" value="CPSase_sm_chain"/>
    <property type="match status" value="1"/>
</dbReference>
<name>A0ABM8B782_9BIFI</name>
<evidence type="ECO:0000256" key="1">
    <source>
        <dbReference type="ARBA" id="ARBA00005077"/>
    </source>
</evidence>
<dbReference type="Pfam" id="PF00988">
    <property type="entry name" value="CPSase_sm_chain"/>
    <property type="match status" value="1"/>
</dbReference>
<dbReference type="PANTHER" id="PTHR43418:SF7">
    <property type="entry name" value="CARBAMOYL-PHOSPHATE SYNTHASE SMALL CHAIN"/>
    <property type="match status" value="1"/>
</dbReference>
<dbReference type="InterPro" id="IPR006274">
    <property type="entry name" value="CarbamoylP_synth_ssu"/>
</dbReference>
<dbReference type="PRINTS" id="PR00099">
    <property type="entry name" value="CPSGATASE"/>
</dbReference>
<dbReference type="EMBL" id="AP026798">
    <property type="protein sequence ID" value="BDR52729.1"/>
    <property type="molecule type" value="Genomic_DNA"/>
</dbReference>
<dbReference type="InterPro" id="IPR002474">
    <property type="entry name" value="CarbamoylP_synth_ssu_N"/>
</dbReference>
<evidence type="ECO:0000256" key="2">
    <source>
        <dbReference type="ARBA" id="ARBA00007800"/>
    </source>
</evidence>
<feature type="active site" description="Nucleophile" evidence="8">
    <location>
        <position position="321"/>
    </location>
</feature>
<feature type="binding site" evidence="8">
    <location>
        <position position="295"/>
    </location>
    <ligand>
        <name>L-glutamine</name>
        <dbReference type="ChEBI" id="CHEBI:58359"/>
    </ligand>
</feature>
<gene>
    <name evidence="8 10" type="primary">carA</name>
    <name evidence="10" type="ORF">KIM372_06360</name>
</gene>
<dbReference type="InterPro" id="IPR036480">
    <property type="entry name" value="CarbP_synth_ssu_N_sf"/>
</dbReference>
<keyword evidence="5 8" id="KW-0067">ATP-binding</keyword>
<dbReference type="NCBIfam" id="TIGR01368">
    <property type="entry name" value="CPSaseIIsmall"/>
    <property type="match status" value="1"/>
</dbReference>
<feature type="binding site" evidence="8">
    <location>
        <position position="293"/>
    </location>
    <ligand>
        <name>L-glutamine</name>
        <dbReference type="ChEBI" id="CHEBI:58359"/>
    </ligand>
</feature>
<evidence type="ECO:0000256" key="6">
    <source>
        <dbReference type="ARBA" id="ARBA00022962"/>
    </source>
</evidence>
<reference evidence="10 11" key="1">
    <citation type="journal article" date="2023" name="Microbiol. Spectr.">
        <title>Symbiosis of Carpenter Bees with Uncharacterized Lactic Acid Bacteria Showing NAD Auxotrophy.</title>
        <authorList>
            <person name="Kawasaki S."/>
            <person name="Ozawa K."/>
            <person name="Mori T."/>
            <person name="Yamamoto A."/>
            <person name="Ito M."/>
            <person name="Ohkuma M."/>
            <person name="Sakamoto M."/>
            <person name="Matsutani M."/>
        </authorList>
    </citation>
    <scope>NUCLEOTIDE SEQUENCE [LARGE SCALE GENOMIC DNA]</scope>
    <source>
        <strain evidence="10 11">Kim37-2</strain>
    </source>
</reference>
<accession>A0ABM8B782</accession>
<evidence type="ECO:0000313" key="11">
    <source>
        <dbReference type="Proteomes" id="UP001321766"/>
    </source>
</evidence>
<comment type="catalytic activity">
    <reaction evidence="7 8">
        <text>hydrogencarbonate + L-glutamine + 2 ATP + H2O = carbamoyl phosphate + L-glutamate + 2 ADP + phosphate + 2 H(+)</text>
        <dbReference type="Rhea" id="RHEA:18633"/>
        <dbReference type="ChEBI" id="CHEBI:15377"/>
        <dbReference type="ChEBI" id="CHEBI:15378"/>
        <dbReference type="ChEBI" id="CHEBI:17544"/>
        <dbReference type="ChEBI" id="CHEBI:29985"/>
        <dbReference type="ChEBI" id="CHEBI:30616"/>
        <dbReference type="ChEBI" id="CHEBI:43474"/>
        <dbReference type="ChEBI" id="CHEBI:58228"/>
        <dbReference type="ChEBI" id="CHEBI:58359"/>
        <dbReference type="ChEBI" id="CHEBI:456216"/>
        <dbReference type="EC" id="6.3.5.5"/>
    </reaction>
</comment>
<dbReference type="PANTHER" id="PTHR43418">
    <property type="entry name" value="MULTIFUNCTIONAL TRYPTOPHAN BIOSYNTHESIS PROTEIN-RELATED"/>
    <property type="match status" value="1"/>
</dbReference>
<feature type="active site" evidence="8">
    <location>
        <position position="416"/>
    </location>
</feature>
<dbReference type="NCBIfam" id="NF009475">
    <property type="entry name" value="PRK12838.1"/>
    <property type="match status" value="1"/>
</dbReference>
<keyword evidence="3 8" id="KW-0436">Ligase</keyword>
<evidence type="ECO:0000256" key="4">
    <source>
        <dbReference type="ARBA" id="ARBA00022741"/>
    </source>
</evidence>
<dbReference type="PRINTS" id="PR00096">
    <property type="entry name" value="GATASE"/>
</dbReference>
<comment type="pathway">
    <text evidence="1 8">Amino-acid biosynthesis; L-arginine biosynthesis; carbamoyl phosphate from bicarbonate: step 1/1.</text>
</comment>
<dbReference type="InterPro" id="IPR050472">
    <property type="entry name" value="Anth_synth/Amidotransfase"/>
</dbReference>
<evidence type="ECO:0000256" key="3">
    <source>
        <dbReference type="ARBA" id="ARBA00022598"/>
    </source>
</evidence>
<feature type="domain" description="Carbamoyl-phosphate synthase small subunit N-terminal" evidence="9">
    <location>
        <begin position="56"/>
        <end position="186"/>
    </location>
</feature>
<feature type="binding site" evidence="8">
    <location>
        <position position="363"/>
    </location>
    <ligand>
        <name>L-glutamine</name>
        <dbReference type="ChEBI" id="CHEBI:58359"/>
    </ligand>
</feature>
<dbReference type="InterPro" id="IPR035686">
    <property type="entry name" value="CPSase_GATase1"/>
</dbReference>
<evidence type="ECO:0000256" key="8">
    <source>
        <dbReference type="HAMAP-Rule" id="MF_01209"/>
    </source>
</evidence>
<dbReference type="CDD" id="cd01744">
    <property type="entry name" value="GATase1_CPSase"/>
    <property type="match status" value="1"/>
</dbReference>
<evidence type="ECO:0000256" key="7">
    <source>
        <dbReference type="ARBA" id="ARBA00048816"/>
    </source>
</evidence>
<dbReference type="HAMAP" id="MF_01209">
    <property type="entry name" value="CPSase_S_chain"/>
    <property type="match status" value="1"/>
</dbReference>
<keyword evidence="4 8" id="KW-0547">Nucleotide-binding</keyword>
<proteinExistence type="inferred from homology"/>
<keyword evidence="8" id="KW-0028">Amino-acid biosynthesis</keyword>
<feature type="region of interest" description="CPSase" evidence="8">
    <location>
        <begin position="1"/>
        <end position="242"/>
    </location>
</feature>
<evidence type="ECO:0000259" key="9">
    <source>
        <dbReference type="SMART" id="SM01097"/>
    </source>
</evidence>
<evidence type="ECO:0000256" key="5">
    <source>
        <dbReference type="ARBA" id="ARBA00022840"/>
    </source>
</evidence>
<dbReference type="EC" id="6.3.5.5" evidence="8"/>
<feature type="active site" evidence="8">
    <location>
        <position position="418"/>
    </location>
</feature>
<dbReference type="Proteomes" id="UP001321766">
    <property type="component" value="Chromosome"/>
</dbReference>
<comment type="pathway">
    <text evidence="8">Pyrimidine metabolism; UMP biosynthesis via de novo pathway; (S)-dihydroorotate from bicarbonate: step 1/3.</text>
</comment>
<dbReference type="SUPFAM" id="SSF52317">
    <property type="entry name" value="Class I glutamine amidotransferase-like"/>
    <property type="match status" value="1"/>
</dbReference>
<dbReference type="PRINTS" id="PR00097">
    <property type="entry name" value="ANTSNTHASEII"/>
</dbReference>
<feature type="binding site" evidence="8">
    <location>
        <position position="365"/>
    </location>
    <ligand>
        <name>L-glutamine</name>
        <dbReference type="ChEBI" id="CHEBI:58359"/>
    </ligand>
</feature>
<comment type="catalytic activity">
    <reaction evidence="8">
        <text>L-glutamine + H2O = L-glutamate + NH4(+)</text>
        <dbReference type="Rhea" id="RHEA:15889"/>
        <dbReference type="ChEBI" id="CHEBI:15377"/>
        <dbReference type="ChEBI" id="CHEBI:28938"/>
        <dbReference type="ChEBI" id="CHEBI:29985"/>
        <dbReference type="ChEBI" id="CHEBI:58359"/>
    </reaction>
</comment>
<dbReference type="Gene3D" id="3.40.50.880">
    <property type="match status" value="1"/>
</dbReference>
<dbReference type="InterPro" id="IPR017926">
    <property type="entry name" value="GATASE"/>
</dbReference>
<dbReference type="Pfam" id="PF00117">
    <property type="entry name" value="GATase"/>
    <property type="match status" value="1"/>
</dbReference>
<feature type="binding site" evidence="8">
    <location>
        <position position="100"/>
    </location>
    <ligand>
        <name>L-glutamine</name>
        <dbReference type="ChEBI" id="CHEBI:58359"/>
    </ligand>
</feature>
<feature type="binding site" evidence="8">
    <location>
        <position position="366"/>
    </location>
    <ligand>
        <name>L-glutamine</name>
        <dbReference type="ChEBI" id="CHEBI:58359"/>
    </ligand>
</feature>
<keyword evidence="6 8" id="KW-0315">Glutamine amidotransferase</keyword>
<protein>
    <recommendedName>
        <fullName evidence="8">Carbamoyl phosphate synthase small chain</fullName>
        <ecNumber evidence="8">6.3.5.5</ecNumber>
    </recommendedName>
    <alternativeName>
        <fullName evidence="8">Carbamoyl phosphate synthetase glutamine chain</fullName>
    </alternativeName>
</protein>
<dbReference type="InterPro" id="IPR029062">
    <property type="entry name" value="Class_I_gatase-like"/>
</dbReference>
<comment type="subunit">
    <text evidence="8">Composed of two chains; the small (or glutamine) chain promotes the hydrolysis of glutamine to ammonia, which is used by the large (or ammonia) chain to synthesize carbamoyl phosphate. Tetramer of heterodimers (alpha,beta)4.</text>
</comment>
<dbReference type="PROSITE" id="PS51273">
    <property type="entry name" value="GATASE_TYPE_1"/>
    <property type="match status" value="1"/>
</dbReference>
<evidence type="ECO:0000313" key="10">
    <source>
        <dbReference type="EMBL" id="BDR52729.1"/>
    </source>
</evidence>
<dbReference type="Gene3D" id="3.50.30.20">
    <property type="entry name" value="Carbamoyl-phosphate synthase small subunit, N-terminal domain"/>
    <property type="match status" value="1"/>
</dbReference>
<keyword evidence="11" id="KW-1185">Reference proteome</keyword>
<feature type="binding site" evidence="8">
    <location>
        <position position="325"/>
    </location>
    <ligand>
        <name>L-glutamine</name>
        <dbReference type="ChEBI" id="CHEBI:58359"/>
    </ligand>
</feature>
<dbReference type="SUPFAM" id="SSF52021">
    <property type="entry name" value="Carbamoyl phosphate synthetase, small subunit N-terminal domain"/>
    <property type="match status" value="1"/>
</dbReference>
<comment type="similarity">
    <text evidence="2 8">Belongs to the CarA family.</text>
</comment>
<sequence>MGCSAVTCGAAAAAAGSGGKIQGSGYTEIPNIRCDKGVWVNLKNSQAKAADSHSQKQALLVLEDGQVYAGQAYGALGSTQAEIVFNTGMTGYQETLTDPSYDRQIVVQTFPHIGNTGVNRQDSESQKIWVSGYVVRQPSLRSSSWRSDAPLDDWLQAQGIVGISHIDTRRLVRHLRSAGAMRAGIFSGPALLKGSGRPKSLDELLAQVQASQPMTGANLTGRVSTAQAYTVEPCGQFQGQEPRLTVAAIDLGIKAMTPHRLAERGCRVQVLPAEATLAAVEQSGADGVFFSNGPGDPSAADQQISLLRQVLDAGYPFFGICFGHQLLGRALGFDTYKLKFGHRGVNQPVQDLRTGKVEITAHNHGFAVDAPLEGALASPYQDGHFGRVRVSHVDLNDQVVEGLECLDIPAFSVQYHPEAAAGPHDASYLFERFIRLMEQTKEGQAHA</sequence>
<comment type="function">
    <text evidence="8">Small subunit of the glutamine-dependent carbamoyl phosphate synthetase (CPSase). CPSase catalyzes the formation of carbamoyl phosphate from the ammonia moiety of glutamine, carbonate, and phosphate donated by ATP, constituting the first step of 2 biosynthetic pathways, one leading to arginine and/or urea and the other to pyrimidine nucleotides. The small subunit (glutamine amidotransferase) binds and cleaves glutamine to supply the large subunit with the substrate ammonia.</text>
</comment>
<keyword evidence="8" id="KW-0665">Pyrimidine biosynthesis</keyword>